<dbReference type="Gene3D" id="3.40.1350.10">
    <property type="match status" value="1"/>
</dbReference>
<feature type="domain" description="Restriction endonuclease type IV Mrr" evidence="3">
    <location>
        <begin position="217"/>
        <end position="325"/>
    </location>
</feature>
<dbReference type="Pfam" id="PF04471">
    <property type="entry name" value="Mrr_cat"/>
    <property type="match status" value="1"/>
</dbReference>
<dbReference type="PANTHER" id="PTHR30015">
    <property type="entry name" value="MRR RESTRICTION SYSTEM PROTEIN"/>
    <property type="match status" value="1"/>
</dbReference>
<keyword evidence="2" id="KW-0812">Transmembrane</keyword>
<gene>
    <name evidence="4" type="ORF">ETAA8_02710</name>
</gene>
<dbReference type="Proteomes" id="UP000315017">
    <property type="component" value="Chromosome"/>
</dbReference>
<evidence type="ECO:0000259" key="3">
    <source>
        <dbReference type="Pfam" id="PF04471"/>
    </source>
</evidence>
<keyword evidence="5" id="KW-1185">Reference proteome</keyword>
<dbReference type="AlphaFoldDB" id="A0A517Y4N4"/>
<feature type="transmembrane region" description="Helical" evidence="2">
    <location>
        <begin position="121"/>
        <end position="144"/>
    </location>
</feature>
<dbReference type="InterPro" id="IPR011856">
    <property type="entry name" value="tRNA_endonuc-like_dom_sf"/>
</dbReference>
<protein>
    <submittedName>
        <fullName evidence="4">Restriction endonuclease</fullName>
    </submittedName>
</protein>
<dbReference type="InterPro" id="IPR007560">
    <property type="entry name" value="Restrct_endonuc_IV_Mrr"/>
</dbReference>
<evidence type="ECO:0000256" key="1">
    <source>
        <dbReference type="SAM" id="Coils"/>
    </source>
</evidence>
<keyword evidence="2" id="KW-0472">Membrane</keyword>
<dbReference type="PANTHER" id="PTHR30015:SF6">
    <property type="entry name" value="SLL1429 PROTEIN"/>
    <property type="match status" value="1"/>
</dbReference>
<keyword evidence="4" id="KW-0255">Endonuclease</keyword>
<organism evidence="4 5">
    <name type="scientific">Anatilimnocola aggregata</name>
    <dbReference type="NCBI Taxonomy" id="2528021"/>
    <lineage>
        <taxon>Bacteria</taxon>
        <taxon>Pseudomonadati</taxon>
        <taxon>Planctomycetota</taxon>
        <taxon>Planctomycetia</taxon>
        <taxon>Pirellulales</taxon>
        <taxon>Pirellulaceae</taxon>
        <taxon>Anatilimnocola</taxon>
    </lineage>
</organism>
<accession>A0A517Y4N4</accession>
<evidence type="ECO:0000313" key="4">
    <source>
        <dbReference type="EMBL" id="QDU25208.1"/>
    </source>
</evidence>
<dbReference type="EMBL" id="CP036274">
    <property type="protein sequence ID" value="QDU25208.1"/>
    <property type="molecule type" value="Genomic_DNA"/>
</dbReference>
<evidence type="ECO:0000256" key="2">
    <source>
        <dbReference type="SAM" id="Phobius"/>
    </source>
</evidence>
<dbReference type="KEGG" id="aagg:ETAA8_02710"/>
<keyword evidence="1" id="KW-0175">Coiled coil</keyword>
<evidence type="ECO:0000313" key="5">
    <source>
        <dbReference type="Proteomes" id="UP000315017"/>
    </source>
</evidence>
<dbReference type="GO" id="GO:0003677">
    <property type="term" value="F:DNA binding"/>
    <property type="evidence" value="ECO:0007669"/>
    <property type="project" value="InterPro"/>
</dbReference>
<feature type="transmembrane region" description="Helical" evidence="2">
    <location>
        <begin position="93"/>
        <end position="115"/>
    </location>
</feature>
<keyword evidence="4" id="KW-0378">Hydrolase</keyword>
<sequence>MALWLDSMPTELYQVLDAERRVQQVRAECESRGAFHVMRIDIDRFDSEIAHQEKLRAERFGSSATRWLWWLPLLIYSGRIFCGQAVSLSGIPLFAVSLLVAVLFLGIGLILGIGLGLSQQITILTGAVLSATSGIGFAVSLVAINEENAKQSCLEIIRWKEDLARENSKIQQLRRERNSVDELLRIRTSLEALVLHAETLRQEFESIPNKLAIENWRAMRSIEFEDFLATVLRHHGFDVSTTRRTGDQGIDLIAVSQTMRLGIQVKGYENSVGNDAVQQAHAGKAHYKCTHSVVITNSVFTRSAKELAKSVECLLIDESQMLDLIAGRVLSAHRPVERTGCIHETS</sequence>
<dbReference type="InterPro" id="IPR052906">
    <property type="entry name" value="Type_IV_Methyl-Rstrct_Enzyme"/>
</dbReference>
<feature type="coiled-coil region" evidence="1">
    <location>
        <begin position="156"/>
        <end position="183"/>
    </location>
</feature>
<dbReference type="InterPro" id="IPR011335">
    <property type="entry name" value="Restrct_endonuc-II-like"/>
</dbReference>
<keyword evidence="4" id="KW-0540">Nuclease</keyword>
<dbReference type="SUPFAM" id="SSF52980">
    <property type="entry name" value="Restriction endonuclease-like"/>
    <property type="match status" value="1"/>
</dbReference>
<dbReference type="OrthoDB" id="9797274at2"/>
<name>A0A517Y4N4_9BACT</name>
<proteinExistence type="predicted"/>
<feature type="transmembrane region" description="Helical" evidence="2">
    <location>
        <begin position="67"/>
        <end position="86"/>
    </location>
</feature>
<dbReference type="GO" id="GO:0015666">
    <property type="term" value="F:restriction endodeoxyribonuclease activity"/>
    <property type="evidence" value="ECO:0007669"/>
    <property type="project" value="TreeGrafter"/>
</dbReference>
<reference evidence="4 5" key="1">
    <citation type="submission" date="2019-02" db="EMBL/GenBank/DDBJ databases">
        <title>Deep-cultivation of Planctomycetes and their phenomic and genomic characterization uncovers novel biology.</title>
        <authorList>
            <person name="Wiegand S."/>
            <person name="Jogler M."/>
            <person name="Boedeker C."/>
            <person name="Pinto D."/>
            <person name="Vollmers J."/>
            <person name="Rivas-Marin E."/>
            <person name="Kohn T."/>
            <person name="Peeters S.H."/>
            <person name="Heuer A."/>
            <person name="Rast P."/>
            <person name="Oberbeckmann S."/>
            <person name="Bunk B."/>
            <person name="Jeske O."/>
            <person name="Meyerdierks A."/>
            <person name="Storesund J.E."/>
            <person name="Kallscheuer N."/>
            <person name="Luecker S."/>
            <person name="Lage O.M."/>
            <person name="Pohl T."/>
            <person name="Merkel B.J."/>
            <person name="Hornburger P."/>
            <person name="Mueller R.-W."/>
            <person name="Bruemmer F."/>
            <person name="Labrenz M."/>
            <person name="Spormann A.M."/>
            <person name="Op den Camp H."/>
            <person name="Overmann J."/>
            <person name="Amann R."/>
            <person name="Jetten M.S.M."/>
            <person name="Mascher T."/>
            <person name="Medema M.H."/>
            <person name="Devos D.P."/>
            <person name="Kaster A.-K."/>
            <person name="Ovreas L."/>
            <person name="Rohde M."/>
            <person name="Galperin M.Y."/>
            <person name="Jogler C."/>
        </authorList>
    </citation>
    <scope>NUCLEOTIDE SEQUENCE [LARGE SCALE GENOMIC DNA]</scope>
    <source>
        <strain evidence="4 5">ETA_A8</strain>
    </source>
</reference>
<dbReference type="GO" id="GO:0009307">
    <property type="term" value="P:DNA restriction-modification system"/>
    <property type="evidence" value="ECO:0007669"/>
    <property type="project" value="InterPro"/>
</dbReference>
<keyword evidence="2" id="KW-1133">Transmembrane helix</keyword>